<keyword evidence="3" id="KW-1185">Reference proteome</keyword>
<dbReference type="AlphaFoldDB" id="A0AA40KI77"/>
<feature type="compositionally biased region" description="Polar residues" evidence="1">
    <location>
        <begin position="54"/>
        <end position="64"/>
    </location>
</feature>
<protein>
    <submittedName>
        <fullName evidence="2">Uncharacterized protein</fullName>
    </submittedName>
</protein>
<organism evidence="2 3">
    <name type="scientific">Melipona bicolor</name>
    <dbReference type="NCBI Taxonomy" id="60889"/>
    <lineage>
        <taxon>Eukaryota</taxon>
        <taxon>Metazoa</taxon>
        <taxon>Ecdysozoa</taxon>
        <taxon>Arthropoda</taxon>
        <taxon>Hexapoda</taxon>
        <taxon>Insecta</taxon>
        <taxon>Pterygota</taxon>
        <taxon>Neoptera</taxon>
        <taxon>Endopterygota</taxon>
        <taxon>Hymenoptera</taxon>
        <taxon>Apocrita</taxon>
        <taxon>Aculeata</taxon>
        <taxon>Apoidea</taxon>
        <taxon>Anthophila</taxon>
        <taxon>Apidae</taxon>
        <taxon>Melipona</taxon>
    </lineage>
</organism>
<evidence type="ECO:0000313" key="2">
    <source>
        <dbReference type="EMBL" id="KAK1121265.1"/>
    </source>
</evidence>
<reference evidence="2" key="1">
    <citation type="submission" date="2021-10" db="EMBL/GenBank/DDBJ databases">
        <title>Melipona bicolor Genome sequencing and assembly.</title>
        <authorList>
            <person name="Araujo N.S."/>
            <person name="Arias M.C."/>
        </authorList>
    </citation>
    <scope>NUCLEOTIDE SEQUENCE</scope>
    <source>
        <strain evidence="2">USP_2M_L1-L4_2017</strain>
        <tissue evidence="2">Whole body</tissue>
    </source>
</reference>
<comment type="caution">
    <text evidence="2">The sequence shown here is derived from an EMBL/GenBank/DDBJ whole genome shotgun (WGS) entry which is preliminary data.</text>
</comment>
<name>A0AA40KI77_9HYME</name>
<feature type="compositionally biased region" description="Gly residues" evidence="1">
    <location>
        <begin position="31"/>
        <end position="41"/>
    </location>
</feature>
<proteinExistence type="predicted"/>
<dbReference type="EMBL" id="JAHYIQ010000027">
    <property type="protein sequence ID" value="KAK1121265.1"/>
    <property type="molecule type" value="Genomic_DNA"/>
</dbReference>
<evidence type="ECO:0000256" key="1">
    <source>
        <dbReference type="SAM" id="MobiDB-lite"/>
    </source>
</evidence>
<dbReference type="Proteomes" id="UP001177670">
    <property type="component" value="Unassembled WGS sequence"/>
</dbReference>
<feature type="compositionally biased region" description="Basic and acidic residues" evidence="1">
    <location>
        <begin position="44"/>
        <end position="53"/>
    </location>
</feature>
<sequence length="159" mass="17335">QSPVNTRPLCYSAPEGLPRVPKASRRPDSPGGTGTGTGTGMGIQKDRGRDRRSSVNGSASSTTAVDARLDVPNRKQMSVMPIALFRALFDQAKAKFLTRTIPSRYNLEQSGVSVPIMRRDPRTTVSREASCDIEHVALGHGNLVLKLQVTRIRNVSFNF</sequence>
<accession>A0AA40KI77</accession>
<evidence type="ECO:0000313" key="3">
    <source>
        <dbReference type="Proteomes" id="UP001177670"/>
    </source>
</evidence>
<feature type="region of interest" description="Disordered" evidence="1">
    <location>
        <begin position="1"/>
        <end position="68"/>
    </location>
</feature>
<gene>
    <name evidence="2" type="ORF">K0M31_010572</name>
</gene>
<feature type="non-terminal residue" evidence="2">
    <location>
        <position position="1"/>
    </location>
</feature>